<dbReference type="Pfam" id="PF02911">
    <property type="entry name" value="Formyl_trans_C"/>
    <property type="match status" value="1"/>
</dbReference>
<dbReference type="GO" id="GO:0005739">
    <property type="term" value="C:mitochondrion"/>
    <property type="evidence" value="ECO:0007669"/>
    <property type="project" value="TreeGrafter"/>
</dbReference>
<reference evidence="4 5" key="1">
    <citation type="submission" date="2015-04" db="EMBL/GenBank/DDBJ databases">
        <title>Complete genome sequence of Schizopora paradoxa KUC8140, a cosmopolitan wood degrader in East Asia.</title>
        <authorList>
            <consortium name="DOE Joint Genome Institute"/>
            <person name="Min B."/>
            <person name="Park H."/>
            <person name="Jang Y."/>
            <person name="Kim J.-J."/>
            <person name="Kim K.H."/>
            <person name="Pangilinan J."/>
            <person name="Lipzen A."/>
            <person name="Riley R."/>
            <person name="Grigoriev I.V."/>
            <person name="Spatafora J.W."/>
            <person name="Choi I.-G."/>
        </authorList>
    </citation>
    <scope>NUCLEOTIDE SEQUENCE [LARGE SCALE GENOMIC DNA]</scope>
    <source>
        <strain evidence="4 5">KUC8140</strain>
    </source>
</reference>
<proteinExistence type="predicted"/>
<dbReference type="GO" id="GO:0004479">
    <property type="term" value="F:methionyl-tRNA formyltransferase activity"/>
    <property type="evidence" value="ECO:0007669"/>
    <property type="project" value="TreeGrafter"/>
</dbReference>
<dbReference type="SUPFAM" id="SSF53328">
    <property type="entry name" value="Formyltransferase"/>
    <property type="match status" value="1"/>
</dbReference>
<feature type="domain" description="Formyl transferase C-terminal" evidence="3">
    <location>
        <begin position="248"/>
        <end position="348"/>
    </location>
</feature>
<dbReference type="PANTHER" id="PTHR11138:SF5">
    <property type="entry name" value="METHIONYL-TRNA FORMYLTRANSFERASE, MITOCHONDRIAL"/>
    <property type="match status" value="1"/>
</dbReference>
<protein>
    <submittedName>
        <fullName evidence="4">Formyltransferase</fullName>
    </submittedName>
</protein>
<organism evidence="4 5">
    <name type="scientific">Schizopora paradoxa</name>
    <dbReference type="NCBI Taxonomy" id="27342"/>
    <lineage>
        <taxon>Eukaryota</taxon>
        <taxon>Fungi</taxon>
        <taxon>Dikarya</taxon>
        <taxon>Basidiomycota</taxon>
        <taxon>Agaricomycotina</taxon>
        <taxon>Agaricomycetes</taxon>
        <taxon>Hymenochaetales</taxon>
        <taxon>Schizoporaceae</taxon>
        <taxon>Schizopora</taxon>
    </lineage>
</organism>
<dbReference type="AlphaFoldDB" id="A0A0H2S583"/>
<dbReference type="Gene3D" id="3.40.50.12230">
    <property type="match status" value="1"/>
</dbReference>
<gene>
    <name evidence="4" type="ORF">SCHPADRAFT_992887</name>
</gene>
<feature type="domain" description="Formyl transferase N-terminal" evidence="2">
    <location>
        <begin position="28"/>
        <end position="221"/>
    </location>
</feature>
<evidence type="ECO:0000256" key="1">
    <source>
        <dbReference type="SAM" id="MobiDB-lite"/>
    </source>
</evidence>
<dbReference type="SUPFAM" id="SSF50486">
    <property type="entry name" value="FMT C-terminal domain-like"/>
    <property type="match status" value="1"/>
</dbReference>
<name>A0A0H2S583_9AGAM</name>
<evidence type="ECO:0000259" key="3">
    <source>
        <dbReference type="Pfam" id="PF02911"/>
    </source>
</evidence>
<dbReference type="InterPro" id="IPR011034">
    <property type="entry name" value="Formyl_transferase-like_C_sf"/>
</dbReference>
<evidence type="ECO:0000259" key="2">
    <source>
        <dbReference type="Pfam" id="PF00551"/>
    </source>
</evidence>
<feature type="region of interest" description="Disordered" evidence="1">
    <location>
        <begin position="292"/>
        <end position="311"/>
    </location>
</feature>
<dbReference type="InterPro" id="IPR036477">
    <property type="entry name" value="Formyl_transf_N_sf"/>
</dbReference>
<dbReference type="STRING" id="27342.A0A0H2S583"/>
<dbReference type="InterPro" id="IPR002376">
    <property type="entry name" value="Formyl_transf_N"/>
</dbReference>
<keyword evidence="4" id="KW-0808">Transferase</keyword>
<dbReference type="PANTHER" id="PTHR11138">
    <property type="entry name" value="METHIONYL-TRNA FORMYLTRANSFERASE"/>
    <property type="match status" value="1"/>
</dbReference>
<dbReference type="InterPro" id="IPR005793">
    <property type="entry name" value="Formyl_trans_C"/>
</dbReference>
<sequence length="363" mass="40829">MFSRRFKPRDISNGRRCLHSLRPTSPFKILFLGRDEFSCLVLDELHKNRDIWQEILVATHSDQWVGRRGSQLSISPLKLRAQELGLEPQFLPSKPEFRHWLPPDSSPFISNPLDPSNVIITASFGRLISNNLLHKFSPTRRLNVHPSLLPLYRGPAPIQRFIADGGDETGVCVVEMKEKRFAVDGGEIWGSRRVEVSPQSDFSSLQKSLGSLGGSLLVEVLRGMLHGTIPNATPQDDSKATRAPFVTVDDVQIDFKTWDAQKIDRMSRALAHQKPLIAILPSGKALQLHAPKPVQNSRTELPSSGSAKYDPSTRSLLIRCANDSLVEVPFVKQQDRSFLAAKEWWNGVRRSWLTDGVLMFQQT</sequence>
<dbReference type="InParanoid" id="A0A0H2S583"/>
<dbReference type="Proteomes" id="UP000053477">
    <property type="component" value="Unassembled WGS sequence"/>
</dbReference>
<dbReference type="OrthoDB" id="10268103at2759"/>
<dbReference type="EMBL" id="KQ085887">
    <property type="protein sequence ID" value="KLO19377.1"/>
    <property type="molecule type" value="Genomic_DNA"/>
</dbReference>
<dbReference type="Pfam" id="PF00551">
    <property type="entry name" value="Formyl_trans_N"/>
    <property type="match status" value="1"/>
</dbReference>
<evidence type="ECO:0000313" key="5">
    <source>
        <dbReference type="Proteomes" id="UP000053477"/>
    </source>
</evidence>
<evidence type="ECO:0000313" key="4">
    <source>
        <dbReference type="EMBL" id="KLO19377.1"/>
    </source>
</evidence>
<dbReference type="FunCoup" id="A0A0H2S583">
    <property type="interactions" value="241"/>
</dbReference>
<feature type="compositionally biased region" description="Polar residues" evidence="1">
    <location>
        <begin position="294"/>
        <end position="306"/>
    </location>
</feature>
<accession>A0A0H2S583</accession>
<keyword evidence="5" id="KW-1185">Reference proteome</keyword>